<dbReference type="Gene3D" id="3.40.50.620">
    <property type="entry name" value="HUPs"/>
    <property type="match status" value="1"/>
</dbReference>
<feature type="compositionally biased region" description="Polar residues" evidence="1">
    <location>
        <begin position="136"/>
        <end position="150"/>
    </location>
</feature>
<evidence type="ECO:0000313" key="4">
    <source>
        <dbReference type="Proteomes" id="UP000075714"/>
    </source>
</evidence>
<proteinExistence type="predicted"/>
<organism evidence="3 4">
    <name type="scientific">Gonium pectorale</name>
    <name type="common">Green alga</name>
    <dbReference type="NCBI Taxonomy" id="33097"/>
    <lineage>
        <taxon>Eukaryota</taxon>
        <taxon>Viridiplantae</taxon>
        <taxon>Chlorophyta</taxon>
        <taxon>core chlorophytes</taxon>
        <taxon>Chlorophyceae</taxon>
        <taxon>CS clade</taxon>
        <taxon>Chlamydomonadales</taxon>
        <taxon>Volvocaceae</taxon>
        <taxon>Gonium</taxon>
    </lineage>
</organism>
<comment type="caution">
    <text evidence="3">The sequence shown here is derived from an EMBL/GenBank/DDBJ whole genome shotgun (WGS) entry which is preliminary data.</text>
</comment>
<feature type="region of interest" description="Disordered" evidence="1">
    <location>
        <begin position="136"/>
        <end position="201"/>
    </location>
</feature>
<dbReference type="SUPFAM" id="SSF52402">
    <property type="entry name" value="Adenine nucleotide alpha hydrolases-like"/>
    <property type="match status" value="1"/>
</dbReference>
<evidence type="ECO:0000256" key="1">
    <source>
        <dbReference type="SAM" id="MobiDB-lite"/>
    </source>
</evidence>
<dbReference type="OrthoDB" id="535350at2759"/>
<accession>A0A150G9H7</accession>
<dbReference type="EMBL" id="LSYV01000047">
    <property type="protein sequence ID" value="KXZ46215.1"/>
    <property type="molecule type" value="Genomic_DNA"/>
</dbReference>
<reference evidence="4" key="1">
    <citation type="journal article" date="2016" name="Nat. Commun.">
        <title>The Gonium pectorale genome demonstrates co-option of cell cycle regulation during the evolution of multicellularity.</title>
        <authorList>
            <person name="Hanschen E.R."/>
            <person name="Marriage T.N."/>
            <person name="Ferris P.J."/>
            <person name="Hamaji T."/>
            <person name="Toyoda A."/>
            <person name="Fujiyama A."/>
            <person name="Neme R."/>
            <person name="Noguchi H."/>
            <person name="Minakuchi Y."/>
            <person name="Suzuki M."/>
            <person name="Kawai-Toyooka H."/>
            <person name="Smith D.R."/>
            <person name="Sparks H."/>
            <person name="Anderson J."/>
            <person name="Bakaric R."/>
            <person name="Luria V."/>
            <person name="Karger A."/>
            <person name="Kirschner M.W."/>
            <person name="Durand P.M."/>
            <person name="Michod R.E."/>
            <person name="Nozaki H."/>
            <person name="Olson B.J."/>
        </authorList>
    </citation>
    <scope>NUCLEOTIDE SEQUENCE [LARGE SCALE GENOMIC DNA]</scope>
    <source>
        <strain evidence="4">NIES-2863</strain>
    </source>
</reference>
<gene>
    <name evidence="3" type="ORF">GPECTOR_46g284</name>
</gene>
<keyword evidence="4" id="KW-1185">Reference proteome</keyword>
<feature type="compositionally biased region" description="Pro residues" evidence="1">
    <location>
        <begin position="178"/>
        <end position="191"/>
    </location>
</feature>
<evidence type="ECO:0000313" key="3">
    <source>
        <dbReference type="EMBL" id="KXZ46215.1"/>
    </source>
</evidence>
<protein>
    <recommendedName>
        <fullName evidence="2">UspA domain-containing protein</fullName>
    </recommendedName>
</protein>
<dbReference type="Proteomes" id="UP000075714">
    <property type="component" value="Unassembled WGS sequence"/>
</dbReference>
<dbReference type="Pfam" id="PF00582">
    <property type="entry name" value="Usp"/>
    <property type="match status" value="1"/>
</dbReference>
<evidence type="ECO:0000259" key="2">
    <source>
        <dbReference type="Pfam" id="PF00582"/>
    </source>
</evidence>
<dbReference type="AlphaFoldDB" id="A0A150G9H7"/>
<dbReference type="InterPro" id="IPR014729">
    <property type="entry name" value="Rossmann-like_a/b/a_fold"/>
</dbReference>
<sequence>MGGAASTFLENNGPKTTVAQELDELGGYDRPALAKNQSFTARLDWLGAKRRQLMAVRRGQGDYLLNAQYAEFYLKQKQYERPVLTNSPSILRNSAATNAAADAAIAAVSVPAEPGSPRTEGQRRSLEHVSTLQRIYSNRNGGPGSASINGSAGAKLLPEAGGAASSGGGDGGTRDEAPPSPTPAPAAPKSPIPGSRWRQTVQHAKKTAFLAVGSVLAMNGKRRGGPNRIDNFALYAEQQLGDGMHKFIEESERDSPRTLPDGSAVTPDEYRVGTMAQRLGTTRKAIIPVRAAAKAQLKALREAESANVLRQAQLVQAIEENTAILQTAAGLLNMYCNRANGRWVELQQWALPHVHEVAMPAVRRQAERYKELVLKDLKAGKLAVQIHVDDDLFHSSRLGTMQMWSADPWQLLAMTHPARAEWTAHLVGLGLGVRQLLALSTAVEAAAGPEAVAKMIVVIACHEGQVEAVIRDVSARKLCRFDPENLFIIVQQRTPGHVYDRARRTFVPTPEAPPRPSGSGYAMLALNWMGDDVFRLGGPEFTQRMPVDKSIMSLFAERDVQWLSSWRLRDLVHFSPESCLNLDQLAVSYALADSLDANISMQVDLVESMMGVNRSGAGYRSVLSAGARAGGIGSEGGPLPTCDVKWSDVNTPVLAAGLQDLLDDMKAQLGSMPRLAVSIKRYAYHVPSLKGNAGSPPGAAAGASSSGANSAAAARKGRGSSSSGVPGRAGSGNVGKEVSNASVAMAAAQAAAAMMLRGRLLTNDSDLDTLAWAVSEQDAHPGFRAVVSATNTARSRVTAHAPGGGAASTTGPTTTGANRPPQNVIVVAVTDDPASTLAVRTAMAIMKPGADCLHVLTIAKDISATAQAVARNVAERYESMASATLGDVRSIVQVKQKSIVEDILEYIESVRAMLVITGSMSLAAVQTSVVGSVALSLARDCTRPILVVKSNARLAESVYEVGKKPCLRALLAAEPTGRTFVRFVVGHVLDGTRGDKLVLLRGRAFDKQMNELTSSRRILDHLADEAASNRRFDVSLVVRRMVPGSFDSEHQRVADADQCHIVGVQ</sequence>
<name>A0A150G9H7_GONPE</name>
<dbReference type="CDD" id="cd00293">
    <property type="entry name" value="USP-like"/>
    <property type="match status" value="1"/>
</dbReference>
<dbReference type="InterPro" id="IPR006016">
    <property type="entry name" value="UspA"/>
</dbReference>
<feature type="domain" description="UspA" evidence="2">
    <location>
        <begin position="825"/>
        <end position="949"/>
    </location>
</feature>
<feature type="compositionally biased region" description="Low complexity" evidence="1">
    <location>
        <begin position="711"/>
        <end position="726"/>
    </location>
</feature>
<feature type="region of interest" description="Disordered" evidence="1">
    <location>
        <begin position="711"/>
        <end position="735"/>
    </location>
</feature>
<feature type="region of interest" description="Disordered" evidence="1">
    <location>
        <begin position="796"/>
        <end position="820"/>
    </location>
</feature>
<feature type="compositionally biased region" description="Low complexity" evidence="1">
    <location>
        <begin position="807"/>
        <end position="817"/>
    </location>
</feature>